<dbReference type="InterPro" id="IPR000277">
    <property type="entry name" value="Cys/Met-Metab_PyrdxlP-dep_enz"/>
</dbReference>
<dbReference type="CDD" id="cd00614">
    <property type="entry name" value="CGS_like"/>
    <property type="match status" value="1"/>
</dbReference>
<dbReference type="PANTHER" id="PTHR11808">
    <property type="entry name" value="TRANS-SULFURATION ENZYME FAMILY MEMBER"/>
    <property type="match status" value="1"/>
</dbReference>
<dbReference type="PANTHER" id="PTHR11808:SF15">
    <property type="entry name" value="CYSTATHIONINE GAMMA-LYASE"/>
    <property type="match status" value="1"/>
</dbReference>
<comment type="similarity">
    <text evidence="2 5">Belongs to the trans-sulfuration enzymes family.</text>
</comment>
<dbReference type="GO" id="GO:0003962">
    <property type="term" value="F:cystathionine gamma-synthase activity"/>
    <property type="evidence" value="ECO:0007669"/>
    <property type="project" value="TreeGrafter"/>
</dbReference>
<sequence>MGVRIKTKLIHGGRNATYFGDETTGAVNVPVFLSSTFKQDGPGKHRGFEYSRTANPTRAALEALIADLEEGHRGFAFASGMAAMTTVMMLFEKGDHIIVGDDVYGGTYRLMTRVLSGFGLEVTFVDVSTGQVQHGLEGEQPLTEGAPSDDMREMDPLATLAAALQPNTRAVMIETPTNPLLRIVDIAAVASFCRQHGLLLIVDNTFMTPYWQRPLELGADIVIHSATKYLSGHSDIVAGLVVVRDEALAERLHFLQNATGGILAPHDAYLLIRGIRTLSLRMEAHEHNAATIAHFLTEREDIRRVYYPGLATHPGHAVMRKQSRGFGGIVSFEVESGEQAGQIARAMKLFTLAESLGAVESLISIPARMTHASIPEERRKTLGITDGLIRLSVGIEDVDDLLSDLAQALETTRTRSSTIER</sequence>
<dbReference type="GO" id="GO:0019343">
    <property type="term" value="P:cysteine biosynthetic process via cystathionine"/>
    <property type="evidence" value="ECO:0007669"/>
    <property type="project" value="TreeGrafter"/>
</dbReference>
<evidence type="ECO:0000256" key="1">
    <source>
        <dbReference type="ARBA" id="ARBA00001933"/>
    </source>
</evidence>
<comment type="caution">
    <text evidence="6">The sequence shown here is derived from an EMBL/GenBank/DDBJ whole genome shotgun (WGS) entry which is preliminary data.</text>
</comment>
<evidence type="ECO:0000256" key="3">
    <source>
        <dbReference type="ARBA" id="ARBA00022898"/>
    </source>
</evidence>
<dbReference type="PIRSF" id="PIRSF001434">
    <property type="entry name" value="CGS"/>
    <property type="match status" value="1"/>
</dbReference>
<evidence type="ECO:0000256" key="4">
    <source>
        <dbReference type="PIRSR" id="PIRSR001434-2"/>
    </source>
</evidence>
<dbReference type="InterPro" id="IPR015424">
    <property type="entry name" value="PyrdxlP-dep_Trfase"/>
</dbReference>
<reference evidence="7" key="1">
    <citation type="journal article" date="2018" name="Sci. Rep.">
        <title>Lignite coal burning seam in the remote Altai Mountains harbors a hydrogen-driven thermophilic microbial community.</title>
        <authorList>
            <person name="Kadnikov V.V."/>
            <person name="Mardanov A.V."/>
            <person name="Ivasenko D.A."/>
            <person name="Antsiferov D.V."/>
            <person name="Beletsky A.V."/>
            <person name="Karnachuk O.V."/>
            <person name="Ravin N.V."/>
        </authorList>
    </citation>
    <scope>NUCLEOTIDE SEQUENCE [LARGE SCALE GENOMIC DNA]</scope>
</reference>
<accession>A0A2R6XZN2</accession>
<dbReference type="InterPro" id="IPR054542">
    <property type="entry name" value="Cys_met_metab_PP"/>
</dbReference>
<dbReference type="InterPro" id="IPR015421">
    <property type="entry name" value="PyrdxlP-dep_Trfase_major"/>
</dbReference>
<keyword evidence="6" id="KW-0456">Lyase</keyword>
<gene>
    <name evidence="6" type="ORF">BSOLF_1305</name>
</gene>
<dbReference type="Gene3D" id="3.90.1150.10">
    <property type="entry name" value="Aspartate Aminotransferase, domain 1"/>
    <property type="match status" value="1"/>
</dbReference>
<proteinExistence type="inferred from homology"/>
<dbReference type="InterPro" id="IPR015422">
    <property type="entry name" value="PyrdxlP-dep_Trfase_small"/>
</dbReference>
<dbReference type="FunFam" id="3.90.1150.10:FF:000008">
    <property type="entry name" value="Cystathionine gamma-synthase"/>
    <property type="match status" value="1"/>
</dbReference>
<dbReference type="GO" id="GO:0005737">
    <property type="term" value="C:cytoplasm"/>
    <property type="evidence" value="ECO:0007669"/>
    <property type="project" value="TreeGrafter"/>
</dbReference>
<name>A0A2R6XZN2_9BACL</name>
<dbReference type="Gene3D" id="3.40.640.10">
    <property type="entry name" value="Type I PLP-dependent aspartate aminotransferase-like (Major domain)"/>
    <property type="match status" value="1"/>
</dbReference>
<dbReference type="Proteomes" id="UP000244338">
    <property type="component" value="Unassembled WGS sequence"/>
</dbReference>
<dbReference type="Pfam" id="PF01053">
    <property type="entry name" value="Cys_Met_Meta_PP"/>
    <property type="match status" value="2"/>
</dbReference>
<evidence type="ECO:0000313" key="6">
    <source>
        <dbReference type="EMBL" id="PTQ55873.1"/>
    </source>
</evidence>
<dbReference type="SUPFAM" id="SSF53383">
    <property type="entry name" value="PLP-dependent transferases"/>
    <property type="match status" value="1"/>
</dbReference>
<keyword evidence="3 4" id="KW-0663">Pyridoxal phosphate</keyword>
<dbReference type="GO" id="GO:0019346">
    <property type="term" value="P:transsulfuration"/>
    <property type="evidence" value="ECO:0007669"/>
    <property type="project" value="InterPro"/>
</dbReference>
<feature type="modified residue" description="N6-(pyridoxal phosphate)lysine" evidence="4">
    <location>
        <position position="228"/>
    </location>
</feature>
<comment type="cofactor">
    <cofactor evidence="1 5">
        <name>pyridoxal 5'-phosphate</name>
        <dbReference type="ChEBI" id="CHEBI:597326"/>
    </cofactor>
</comment>
<evidence type="ECO:0000256" key="2">
    <source>
        <dbReference type="ARBA" id="ARBA00009077"/>
    </source>
</evidence>
<protein>
    <submittedName>
        <fullName evidence="6">Cystathionine gamma-lyase</fullName>
    </submittedName>
</protein>
<dbReference type="GO" id="GO:0030170">
    <property type="term" value="F:pyridoxal phosphate binding"/>
    <property type="evidence" value="ECO:0007669"/>
    <property type="project" value="InterPro"/>
</dbReference>
<dbReference type="PROSITE" id="PS00868">
    <property type="entry name" value="CYS_MET_METAB_PP"/>
    <property type="match status" value="1"/>
</dbReference>
<organism evidence="6 7">
    <name type="scientific">Candidatus Carbonibacillus altaicus</name>
    <dbReference type="NCBI Taxonomy" id="2163959"/>
    <lineage>
        <taxon>Bacteria</taxon>
        <taxon>Bacillati</taxon>
        <taxon>Bacillota</taxon>
        <taxon>Bacilli</taxon>
        <taxon>Bacillales</taxon>
        <taxon>Candidatus Carbonibacillus</taxon>
    </lineage>
</organism>
<evidence type="ECO:0000256" key="5">
    <source>
        <dbReference type="RuleBase" id="RU362118"/>
    </source>
</evidence>
<dbReference type="AlphaFoldDB" id="A0A2R6XZN2"/>
<dbReference type="GO" id="GO:0004123">
    <property type="term" value="F:cystathionine gamma-lyase activity"/>
    <property type="evidence" value="ECO:0007669"/>
    <property type="project" value="TreeGrafter"/>
</dbReference>
<evidence type="ECO:0000313" key="7">
    <source>
        <dbReference type="Proteomes" id="UP000244338"/>
    </source>
</evidence>
<dbReference type="EMBL" id="PEBX01000064">
    <property type="protein sequence ID" value="PTQ55873.1"/>
    <property type="molecule type" value="Genomic_DNA"/>
</dbReference>